<dbReference type="PANTHER" id="PTHR38794:SF1">
    <property type="entry name" value="INTEGRAL MEMBRANE PROTEIN"/>
    <property type="match status" value="1"/>
</dbReference>
<feature type="transmembrane region" description="Helical" evidence="1">
    <location>
        <begin position="173"/>
        <end position="191"/>
    </location>
</feature>
<proteinExistence type="predicted"/>
<keyword evidence="1" id="KW-0812">Transmembrane</keyword>
<dbReference type="Proteomes" id="UP000070501">
    <property type="component" value="Unassembled WGS sequence"/>
</dbReference>
<keyword evidence="1" id="KW-1133">Transmembrane helix</keyword>
<gene>
    <name evidence="3" type="ORF">Micbo1qcDRAFT_178356</name>
</gene>
<evidence type="ECO:0000256" key="1">
    <source>
        <dbReference type="SAM" id="Phobius"/>
    </source>
</evidence>
<dbReference type="OrthoDB" id="3918601at2759"/>
<accession>A0A136ITA9</accession>
<evidence type="ECO:0000259" key="2">
    <source>
        <dbReference type="Pfam" id="PF20684"/>
    </source>
</evidence>
<name>A0A136ITA9_9PEZI</name>
<dbReference type="STRING" id="196109.A0A136ITA9"/>
<feature type="transmembrane region" description="Helical" evidence="1">
    <location>
        <begin position="96"/>
        <end position="117"/>
    </location>
</feature>
<evidence type="ECO:0000313" key="3">
    <source>
        <dbReference type="EMBL" id="KXJ88202.1"/>
    </source>
</evidence>
<organism evidence="3 4">
    <name type="scientific">Microdochium bolleyi</name>
    <dbReference type="NCBI Taxonomy" id="196109"/>
    <lineage>
        <taxon>Eukaryota</taxon>
        <taxon>Fungi</taxon>
        <taxon>Dikarya</taxon>
        <taxon>Ascomycota</taxon>
        <taxon>Pezizomycotina</taxon>
        <taxon>Sordariomycetes</taxon>
        <taxon>Xylariomycetidae</taxon>
        <taxon>Xylariales</taxon>
        <taxon>Microdochiaceae</taxon>
        <taxon>Microdochium</taxon>
    </lineage>
</organism>
<sequence length="202" mass="22143">MLLRFCVLRGRTSLKGYDFVLLAAFVVVLVQTALSMHATSLGIGQHRTTISEKRLDLIRQFQYVISLLSIIVLTATKLCVCLFIRAINSFAGIRIANIMLIAVGAANFGSLFVATAFQCPLPSPWLAASTSLCPAAGPIYWYTISTSMAFDVFLCIVASLMVVRVQTNMRTKAIVVGLFASRILSTVFMNYDNDLMVDLASR</sequence>
<dbReference type="InParanoid" id="A0A136ITA9"/>
<keyword evidence="4" id="KW-1185">Reference proteome</keyword>
<feature type="domain" description="Rhodopsin" evidence="2">
    <location>
        <begin position="13"/>
        <end position="187"/>
    </location>
</feature>
<dbReference type="AlphaFoldDB" id="A0A136ITA9"/>
<feature type="transmembrane region" description="Helical" evidence="1">
    <location>
        <begin position="20"/>
        <end position="43"/>
    </location>
</feature>
<evidence type="ECO:0000313" key="4">
    <source>
        <dbReference type="Proteomes" id="UP000070501"/>
    </source>
</evidence>
<dbReference type="EMBL" id="KQ964259">
    <property type="protein sequence ID" value="KXJ88202.1"/>
    <property type="molecule type" value="Genomic_DNA"/>
</dbReference>
<feature type="transmembrane region" description="Helical" evidence="1">
    <location>
        <begin position="139"/>
        <end position="161"/>
    </location>
</feature>
<protein>
    <recommendedName>
        <fullName evidence="2">Rhodopsin domain-containing protein</fullName>
    </recommendedName>
</protein>
<dbReference type="Pfam" id="PF20684">
    <property type="entry name" value="Fung_rhodopsin"/>
    <property type="match status" value="1"/>
</dbReference>
<dbReference type="InterPro" id="IPR049326">
    <property type="entry name" value="Rhodopsin_dom_fungi"/>
</dbReference>
<dbReference type="PANTHER" id="PTHR38794">
    <property type="entry name" value="INTEGRAL MEMBRANE PROTEIN"/>
    <property type="match status" value="1"/>
</dbReference>
<reference evidence="4" key="1">
    <citation type="submission" date="2016-02" db="EMBL/GenBank/DDBJ databases">
        <title>Draft genome sequence of Microdochium bolleyi, a fungal endophyte of beachgrass.</title>
        <authorList>
            <consortium name="DOE Joint Genome Institute"/>
            <person name="David A.S."/>
            <person name="May G."/>
            <person name="Haridas S."/>
            <person name="Lim J."/>
            <person name="Wang M."/>
            <person name="Labutti K."/>
            <person name="Lipzen A."/>
            <person name="Barry K."/>
            <person name="Grigoriev I.V."/>
        </authorList>
    </citation>
    <scope>NUCLEOTIDE SEQUENCE [LARGE SCALE GENOMIC DNA]</scope>
    <source>
        <strain evidence="4">J235TASD1</strain>
    </source>
</reference>
<keyword evidence="1" id="KW-0472">Membrane</keyword>
<feature type="transmembrane region" description="Helical" evidence="1">
    <location>
        <begin position="63"/>
        <end position="84"/>
    </location>
</feature>